<feature type="coiled-coil region" evidence="7">
    <location>
        <begin position="313"/>
        <end position="347"/>
    </location>
</feature>
<dbReference type="EMBL" id="OV170221">
    <property type="protein sequence ID" value="CAH0713052.1"/>
    <property type="molecule type" value="Genomic_DNA"/>
</dbReference>
<dbReference type="InterPro" id="IPR051486">
    <property type="entry name" value="Hcy_S-methyltransferase"/>
</dbReference>
<evidence type="ECO:0000256" key="6">
    <source>
        <dbReference type="PROSITE-ProRule" id="PRU00333"/>
    </source>
</evidence>
<keyword evidence="10" id="KW-1185">Reference proteome</keyword>
<evidence type="ECO:0000259" key="8">
    <source>
        <dbReference type="PROSITE" id="PS50970"/>
    </source>
</evidence>
<name>A0A8J9VKQ3_9NEOP</name>
<evidence type="ECO:0000256" key="3">
    <source>
        <dbReference type="ARBA" id="ARBA00022723"/>
    </source>
</evidence>
<keyword evidence="7" id="KW-0175">Coiled coil</keyword>
<proteinExistence type="predicted"/>
<evidence type="ECO:0000313" key="10">
    <source>
        <dbReference type="Proteomes" id="UP000838878"/>
    </source>
</evidence>
<evidence type="ECO:0000256" key="5">
    <source>
        <dbReference type="ARBA" id="ARBA00034478"/>
    </source>
</evidence>
<dbReference type="InterPro" id="IPR036589">
    <property type="entry name" value="HCY_dom_sf"/>
</dbReference>
<dbReference type="SUPFAM" id="SSF82282">
    <property type="entry name" value="Homocysteine S-methyltransferase"/>
    <property type="match status" value="1"/>
</dbReference>
<dbReference type="PANTHER" id="PTHR46015:SF1">
    <property type="entry name" value="HOMOCYSTEINE S-METHYLTRANSFERASE-LIKE ISOFORM 1"/>
    <property type="match status" value="1"/>
</dbReference>
<dbReference type="GO" id="GO:0046872">
    <property type="term" value="F:metal ion binding"/>
    <property type="evidence" value="ECO:0007669"/>
    <property type="project" value="UniProtKB-KW"/>
</dbReference>
<keyword evidence="3" id="KW-0479">Metal-binding</keyword>
<evidence type="ECO:0000256" key="4">
    <source>
        <dbReference type="ARBA" id="ARBA00022833"/>
    </source>
</evidence>
<dbReference type="GO" id="GO:0009086">
    <property type="term" value="P:methionine biosynthetic process"/>
    <property type="evidence" value="ECO:0007669"/>
    <property type="project" value="TreeGrafter"/>
</dbReference>
<dbReference type="GO" id="GO:0008898">
    <property type="term" value="F:S-adenosylmethionine-homocysteine S-methyltransferase activity"/>
    <property type="evidence" value="ECO:0007669"/>
    <property type="project" value="TreeGrafter"/>
</dbReference>
<dbReference type="PANTHER" id="PTHR46015">
    <property type="entry name" value="ZGC:172121"/>
    <property type="match status" value="1"/>
</dbReference>
<keyword evidence="1" id="KW-0489">Methyltransferase</keyword>
<comment type="pathway">
    <text evidence="5">Amino-acid biosynthesis; L-methionine biosynthesis via de novo pathway.</text>
</comment>
<gene>
    <name evidence="9" type="ORF">BINO364_LOCUS251</name>
</gene>
<evidence type="ECO:0000313" key="9">
    <source>
        <dbReference type="EMBL" id="CAH0713052.1"/>
    </source>
</evidence>
<dbReference type="FunFam" id="3.20.20.330:FF:000002">
    <property type="entry name" value="Homocysteine S-methyltransferase"/>
    <property type="match status" value="1"/>
</dbReference>
<dbReference type="PROSITE" id="PS50970">
    <property type="entry name" value="HCY"/>
    <property type="match status" value="1"/>
</dbReference>
<evidence type="ECO:0000256" key="1">
    <source>
        <dbReference type="ARBA" id="ARBA00022603"/>
    </source>
</evidence>
<evidence type="ECO:0000256" key="2">
    <source>
        <dbReference type="ARBA" id="ARBA00022679"/>
    </source>
</evidence>
<reference evidence="9" key="1">
    <citation type="submission" date="2021-12" db="EMBL/GenBank/DDBJ databases">
        <authorList>
            <person name="Martin H S."/>
        </authorList>
    </citation>
    <scope>NUCLEOTIDE SEQUENCE</scope>
</reference>
<dbReference type="Pfam" id="PF02574">
    <property type="entry name" value="S-methyl_trans"/>
    <property type="match status" value="1"/>
</dbReference>
<accession>A0A8J9VKQ3</accession>
<comment type="caution">
    <text evidence="6">Lacks conserved residue(s) required for the propagation of feature annotation.</text>
</comment>
<protein>
    <recommendedName>
        <fullName evidence="8">Hcy-binding domain-containing protein</fullName>
    </recommendedName>
</protein>
<keyword evidence="4" id="KW-0862">Zinc</keyword>
<feature type="non-terminal residue" evidence="9">
    <location>
        <position position="856"/>
    </location>
</feature>
<dbReference type="AlphaFoldDB" id="A0A8J9VKQ3"/>
<feature type="domain" description="Hcy-binding" evidence="8">
    <location>
        <begin position="1"/>
        <end position="316"/>
    </location>
</feature>
<dbReference type="GO" id="GO:0033528">
    <property type="term" value="P:S-methylmethionine cycle"/>
    <property type="evidence" value="ECO:0007669"/>
    <property type="project" value="TreeGrafter"/>
</dbReference>
<dbReference type="InterPro" id="IPR003726">
    <property type="entry name" value="HCY_dom"/>
</dbReference>
<dbReference type="GO" id="GO:0032259">
    <property type="term" value="P:methylation"/>
    <property type="evidence" value="ECO:0007669"/>
    <property type="project" value="UniProtKB-KW"/>
</dbReference>
<dbReference type="Gene3D" id="3.20.20.330">
    <property type="entry name" value="Homocysteine-binding-like domain"/>
    <property type="match status" value="1"/>
</dbReference>
<organism evidence="9 10">
    <name type="scientific">Brenthis ino</name>
    <name type="common">lesser marbled fritillary</name>
    <dbReference type="NCBI Taxonomy" id="405034"/>
    <lineage>
        <taxon>Eukaryota</taxon>
        <taxon>Metazoa</taxon>
        <taxon>Ecdysozoa</taxon>
        <taxon>Arthropoda</taxon>
        <taxon>Hexapoda</taxon>
        <taxon>Insecta</taxon>
        <taxon>Pterygota</taxon>
        <taxon>Neoptera</taxon>
        <taxon>Endopterygota</taxon>
        <taxon>Lepidoptera</taxon>
        <taxon>Glossata</taxon>
        <taxon>Ditrysia</taxon>
        <taxon>Papilionoidea</taxon>
        <taxon>Nymphalidae</taxon>
        <taxon>Heliconiinae</taxon>
        <taxon>Argynnini</taxon>
        <taxon>Brenthis</taxon>
    </lineage>
</organism>
<dbReference type="OrthoDB" id="261426at2759"/>
<sequence length="856" mass="98262">MAPFVSSKNKVYILDGGFSSQISRHVSATVDGDPLWSAKFLQTNPDDIAKAHLDFIRAGADVISTNTYQASIGGFTQHLGVTEDQAYKIIQHAVELAKSARDKYTEECVQNGILHRDIYIAGSVGPYGAYLHDGSEYTGAYTDKTPERVMAEWHRPRIETLVKSGVDLLAFETIPCLKEALVLINMLKEFPNMKAWISFSCKDDTSLAHGENFQTVVRTCWQTNPEQLVAVGINCCSPKIVASLISGVSKGIEPPIPIVTYPNSGEKYNPEKGWIDKDKCETLDTFVHNWLDLGVRHFYINYLQKVFGISVRKKQRDDKMRLLMRENQDLREENLKLSFEISKLKKELGKHTDNKFSDYLTLMKERDARYTLYFENVALKLKLRELDGSSRSYSVDDAYRDPIVLRIALDRCREQLSTAQNELKRITDEYAETVPRREYDNLDNKLYELSKKFHSLNTEHEGLQSTYKRVLALKKIVDEELMECKERCRELERAGTPRPQWEICADFIGGGRDRLKPSQPAGKSSTGSIKALIILRWWQLASGLSSRDMLRVLLKELGPAAESEHLEYFDGLGTDPVVPPYLRYEGRVRNLRLSRREVSVIINDLWAGRSQARDLALQDYVTKYFEDRYQQPSVRAEWAYNLCASAEQMLDEPQVRVFWGALHGLLGEGVYWGLRAHWLALRDQLYRHSRDGETITVEDFEKVTRATFPLKNEVDIKNLTDVMKKQLKLKLNAVDINLDKLFYENEEGFDRIELARELYRQRQLAQDKYIREVVAELGGRHANKAITVDNLKRAFAIVDPAIDHIRMERYIRWAFSDQTSELSAICPLPLRSLVARLAAGDIERVGPRYKGARRYK</sequence>
<dbReference type="Proteomes" id="UP000838878">
    <property type="component" value="Chromosome 1"/>
</dbReference>
<evidence type="ECO:0000256" key="7">
    <source>
        <dbReference type="SAM" id="Coils"/>
    </source>
</evidence>
<dbReference type="NCBIfam" id="NF007020">
    <property type="entry name" value="PRK09485.1"/>
    <property type="match status" value="1"/>
</dbReference>
<keyword evidence="2" id="KW-0808">Transferase</keyword>